<keyword evidence="1" id="KW-0812">Transmembrane</keyword>
<dbReference type="AlphaFoldDB" id="A0A080M745"/>
<keyword evidence="1" id="KW-0472">Membrane</keyword>
<gene>
    <name evidence="2" type="ORF">AW06_001839</name>
    <name evidence="3" type="ORF">HWD57_19830</name>
</gene>
<proteinExistence type="predicted"/>
<keyword evidence="1" id="KW-1133">Transmembrane helix</keyword>
<dbReference type="Proteomes" id="UP000509684">
    <property type="component" value="Chromosome"/>
</dbReference>
<evidence type="ECO:0000313" key="5">
    <source>
        <dbReference type="Proteomes" id="UP000509684"/>
    </source>
</evidence>
<evidence type="ECO:0000256" key="1">
    <source>
        <dbReference type="SAM" id="Phobius"/>
    </source>
</evidence>
<reference evidence="2 4" key="1">
    <citation type="submission" date="2014-02" db="EMBL/GenBank/DDBJ databases">
        <title>Expanding our view of genomic diversity in Candidatus Accumulibacter clades.</title>
        <authorList>
            <person name="Skennerton C.T."/>
            <person name="Barr J.J."/>
            <person name="Slater F.R."/>
            <person name="Bond P.L."/>
            <person name="Tyson G.W."/>
        </authorList>
    </citation>
    <scope>NUCLEOTIDE SEQUENCE [LARGE SCALE GENOMIC DNA]</scope>
    <source>
        <strain evidence="4">SK-02</strain>
    </source>
</reference>
<dbReference type="EMBL" id="JDST02000036">
    <property type="protein sequence ID" value="KFB77048.1"/>
    <property type="molecule type" value="Genomic_DNA"/>
</dbReference>
<dbReference type="RefSeq" id="WP_171047227.1">
    <property type="nucleotide sequence ID" value="NZ_JDST02000036.1"/>
</dbReference>
<organism evidence="2 4">
    <name type="scientific">Candidatus Accumulibacter cognatus</name>
    <dbReference type="NCBI Taxonomy" id="2954383"/>
    <lineage>
        <taxon>Bacteria</taxon>
        <taxon>Pseudomonadati</taxon>
        <taxon>Pseudomonadota</taxon>
        <taxon>Betaproteobacteria</taxon>
        <taxon>Candidatus Accumulibacter</taxon>
    </lineage>
</organism>
<protein>
    <submittedName>
        <fullName evidence="2">Uncharacterized protein</fullName>
    </submittedName>
</protein>
<accession>A0A7D5ND87</accession>
<evidence type="ECO:0000313" key="3">
    <source>
        <dbReference type="EMBL" id="QLH51794.1"/>
    </source>
</evidence>
<keyword evidence="4" id="KW-1185">Reference proteome</keyword>
<name>A0A080M745_9PROT</name>
<dbReference type="KEGG" id="acog:HWD57_19830"/>
<sequence length="47" mass="5066">MSTPLRSAQSAGVLKLDPVLCSSTAVRLLWAIAALLLLWTTVLWALD</sequence>
<reference evidence="3 5" key="2">
    <citation type="journal article" date="2019" name="Microbiome">
        <title>Annotated bacterial chromosomes from frame-shift-corrected long-read metagenomic data.</title>
        <authorList>
            <person name="Arumugam K."/>
            <person name="Bagci C."/>
            <person name="Bessarab I."/>
            <person name="Beier S."/>
            <person name="Buchfink B."/>
            <person name="Gorska A."/>
            <person name="Qiu G."/>
            <person name="Huson D.H."/>
            <person name="Williams R.B.H."/>
        </authorList>
    </citation>
    <scope>NUCLEOTIDE SEQUENCE [LARGE SCALE GENOMIC DNA]</scope>
    <source>
        <strain evidence="3">SSA1</strain>
    </source>
</reference>
<reference evidence="3" key="3">
    <citation type="submission" date="2020-06" db="EMBL/GenBank/DDBJ databases">
        <authorList>
            <person name="Arumugam K."/>
            <person name="Besarab I."/>
            <person name="Haryono M."/>
            <person name="Bagci C."/>
            <person name="Beier S."/>
            <person name="Buchfink B."/>
            <person name="Gorska A."/>
            <person name="Qiu G."/>
            <person name="Huson D.H."/>
            <person name="Williams R.B."/>
        </authorList>
    </citation>
    <scope>NUCLEOTIDE SEQUENCE</scope>
    <source>
        <strain evidence="3">SSA1</strain>
    </source>
</reference>
<evidence type="ECO:0000313" key="2">
    <source>
        <dbReference type="EMBL" id="KFB77048.1"/>
    </source>
</evidence>
<dbReference type="Proteomes" id="UP000021315">
    <property type="component" value="Unassembled WGS sequence"/>
</dbReference>
<accession>A0A080M745</accession>
<dbReference type="STRING" id="1453999.AW06_001839"/>
<evidence type="ECO:0000313" key="4">
    <source>
        <dbReference type="Proteomes" id="UP000021315"/>
    </source>
</evidence>
<dbReference type="EMBL" id="CP058708">
    <property type="protein sequence ID" value="QLH51794.1"/>
    <property type="molecule type" value="Genomic_DNA"/>
</dbReference>
<feature type="transmembrane region" description="Helical" evidence="1">
    <location>
        <begin position="28"/>
        <end position="46"/>
    </location>
</feature>